<gene>
    <name evidence="1" type="ORF">JW613_29340</name>
</gene>
<dbReference type="EMBL" id="JAFFZM010000022">
    <property type="protein sequence ID" value="MBO8202357.1"/>
    <property type="molecule type" value="Genomic_DNA"/>
</dbReference>
<comment type="caution">
    <text evidence="1">The sequence shown here is derived from an EMBL/GenBank/DDBJ whole genome shotgun (WGS) entry which is preliminary data.</text>
</comment>
<proteinExistence type="predicted"/>
<reference evidence="1 2" key="1">
    <citation type="submission" date="2021-02" db="EMBL/GenBank/DDBJ databases">
        <title>Streptomyces spirodelae sp. nov., isolated from duckweed.</title>
        <authorList>
            <person name="Saimee Y."/>
            <person name="Duangmal K."/>
        </authorList>
    </citation>
    <scope>NUCLEOTIDE SEQUENCE [LARGE SCALE GENOMIC DNA]</scope>
    <source>
        <strain evidence="1 2">DSM 42105</strain>
    </source>
</reference>
<evidence type="ECO:0000313" key="2">
    <source>
        <dbReference type="Proteomes" id="UP000721954"/>
    </source>
</evidence>
<dbReference type="RefSeq" id="WP_209213900.1">
    <property type="nucleotide sequence ID" value="NZ_JAFFZM010000022.1"/>
</dbReference>
<sequence>MSLHYEVVFNCFLRRDTPEPVLAALRWHLELDRERPADLDPGIHTFPLLAPDPDSRLPGGDIASLRLQSRGFAAGGELRAWGLLSRNYWLDDDLGELVTILDLLAPHVEEPGFGGYFREEYDTEPTIFTFRNGGYGPFTF</sequence>
<accession>A0ABS3Y5E3</accession>
<evidence type="ECO:0000313" key="1">
    <source>
        <dbReference type="EMBL" id="MBO8202357.1"/>
    </source>
</evidence>
<organism evidence="1 2">
    <name type="scientific">Streptomyces smyrnaeus</name>
    <dbReference type="NCBI Taxonomy" id="1387713"/>
    <lineage>
        <taxon>Bacteria</taxon>
        <taxon>Bacillati</taxon>
        <taxon>Actinomycetota</taxon>
        <taxon>Actinomycetes</taxon>
        <taxon>Kitasatosporales</taxon>
        <taxon>Streptomycetaceae</taxon>
        <taxon>Streptomyces</taxon>
    </lineage>
</organism>
<name>A0ABS3Y5E3_9ACTN</name>
<protein>
    <submittedName>
        <fullName evidence="1">Uncharacterized protein</fullName>
    </submittedName>
</protein>
<keyword evidence="2" id="KW-1185">Reference proteome</keyword>
<dbReference type="GeneID" id="96262724"/>
<dbReference type="Proteomes" id="UP000721954">
    <property type="component" value="Unassembled WGS sequence"/>
</dbReference>